<protein>
    <submittedName>
        <fullName evidence="2">Uncharacterized protein</fullName>
    </submittedName>
</protein>
<evidence type="ECO:0000313" key="2">
    <source>
        <dbReference type="EMBL" id="AZT89257.1"/>
    </source>
</evidence>
<evidence type="ECO:0000313" key="3">
    <source>
        <dbReference type="Proteomes" id="UP000282930"/>
    </source>
</evidence>
<name>A0A3T0D217_9FIRM</name>
<organism evidence="2 3">
    <name type="scientific">Caldicellulosiruptor changbaiensis</name>
    <dbReference type="NCBI Taxonomy" id="1222016"/>
    <lineage>
        <taxon>Bacteria</taxon>
        <taxon>Bacillati</taxon>
        <taxon>Bacillota</taxon>
        <taxon>Bacillota incertae sedis</taxon>
        <taxon>Caldicellulosiruptorales</taxon>
        <taxon>Caldicellulosiruptoraceae</taxon>
        <taxon>Caldicellulosiruptor</taxon>
    </lineage>
</organism>
<keyword evidence="3" id="KW-1185">Reference proteome</keyword>
<dbReference type="KEGG" id="ccha:ELD05_00365"/>
<dbReference type="AlphaFoldDB" id="A0A3T0D217"/>
<evidence type="ECO:0000256" key="1">
    <source>
        <dbReference type="SAM" id="Coils"/>
    </source>
</evidence>
<proteinExistence type="predicted"/>
<dbReference type="Proteomes" id="UP000282930">
    <property type="component" value="Chromosome"/>
</dbReference>
<gene>
    <name evidence="2" type="ORF">ELD05_00365</name>
</gene>
<dbReference type="EMBL" id="CP034791">
    <property type="protein sequence ID" value="AZT89257.1"/>
    <property type="molecule type" value="Genomic_DNA"/>
</dbReference>
<accession>A0A3T0D217</accession>
<sequence>MDANSKITEIAESFEKLYDDVHKIVELLVKFNEVLELLSKTLEKVKLYAETSETLEKLNAIGISIIEVTKSMEKGAIEFKERELNEIEKIQKYFQEVVSRTEESFSQFFETSKNLINELNKNINNLMQETNNWFDENRIRMEEIFKIQQESYQKLMQTNNYMKRKMELLIQNMESEYKQLMELVDFIVIQKNNYSKINKKILINILRQNDKSYEIVLKPRSNPRHPKY</sequence>
<feature type="coiled-coil region" evidence="1">
    <location>
        <begin position="109"/>
        <end position="136"/>
    </location>
</feature>
<reference evidence="2 3" key="1">
    <citation type="submission" date="2018-12" db="EMBL/GenBank/DDBJ databases">
        <title>Genome sequence from the cellulolytic species, Caldicellulosiruptor changbaiensis.</title>
        <authorList>
            <person name="Blumer-Schuette S.E."/>
            <person name="Mendoza C."/>
        </authorList>
    </citation>
    <scope>NUCLEOTIDE SEQUENCE [LARGE SCALE GENOMIC DNA]</scope>
    <source>
        <strain evidence="2 3">CBS-Z</strain>
    </source>
</reference>
<dbReference type="RefSeq" id="WP_127350880.1">
    <property type="nucleotide sequence ID" value="NZ_CP034791.1"/>
</dbReference>
<keyword evidence="1" id="KW-0175">Coiled coil</keyword>